<dbReference type="Gene3D" id="3.40.50.300">
    <property type="entry name" value="P-loop containing nucleotide triphosphate hydrolases"/>
    <property type="match status" value="2"/>
</dbReference>
<dbReference type="InterPro" id="IPR027417">
    <property type="entry name" value="P-loop_NTPase"/>
</dbReference>
<dbReference type="Proteomes" id="UP000070560">
    <property type="component" value="Chromosome"/>
</dbReference>
<feature type="transmembrane region" description="Helical" evidence="2">
    <location>
        <begin position="64"/>
        <end position="86"/>
    </location>
</feature>
<accession>A0A7U4QJU4</accession>
<reference evidence="4 5" key="1">
    <citation type="submission" date="2015-10" db="EMBL/GenBank/DDBJ databases">
        <title>Candidatus Desulfofervidus auxilii, a hydrogenotrophic sulfate-reducing bacterium involved in the thermophilic anaerobic oxidation of methane.</title>
        <authorList>
            <person name="Krukenberg V."/>
            <person name="Richter M."/>
            <person name="Wegener G."/>
        </authorList>
    </citation>
    <scope>NUCLEOTIDE SEQUENCE [LARGE SCALE GENOMIC DNA]</scope>
    <source>
        <strain evidence="4 5">HS1</strain>
    </source>
</reference>
<name>A0A7U4QJU4_DESA2</name>
<evidence type="ECO:0000259" key="3">
    <source>
        <dbReference type="Pfam" id="PF12696"/>
    </source>
</evidence>
<sequence>MNYPSLTEGDFPAEKLNEEPKRTTITLLRHFSDIYTPSHPAKLLFMAKFKLPQIKTSRKVRRRYLNITVVFIFLLTLFTSFFPPVFSTPQRQFTGYSLSFLILLWNYRSELFRLILKVLNKNQSQEPDSTVKTQNKLLHIKRATISYEGPRPYLTLGFEEETGKEIIWPNEKEVAHMVMVGTTGSGKSSFLFNLLWQQMLRGGGAIFVDGGRNPQTLKNLVFMCEQARTLSRLRIVDPREPKTGHAYNPLSSGDADAITNKIMKVLNPIPAGSDAEYYKSKIYHATATLIRALTSIGKPFNIRDILCLYCLPEISFKILEEQLARYELSDALISLRTLIMETKTIRSFRDDLSNIIANLGSITTGEVGKSLCSPVTQVNLYDAVKKSQILYFMLPRMSDAEKATRLGRLLLGDIQTTIGLFYEEKEFKPIVPFLIILDEFGSYANPEFAVVFEQARKANFSVIAAIQSFGNLCNPYTGLSREFMQQVLGNSNTRMFLTVSDTETAELAARLVGRDITYFRSFSSSTQESEGADTISAKRFLNPVRTDRETVSEGYSERYDYRLRPEVFMHELGKIKGRAIVDFKDGNPIFARVCWLKPGVPPDYTYEEKIPHFAPGEAEPLSLWERVQVKLKYMNVSFEEEKKEKQPSCKLLVSARKIKGSTQYISLIVDGKEIVVNYSGKIHKRDEVIAAYRGIEYGLHAAQDKGYKVINVYSPIKTVIGQLGTGNVAEQSAEKPLFDRVKQLEKELTVTYHQPGPEETGLLDEYFPQSQTQEAGNRQAKAGQKPPAEQQKEMHPDNQESTSEQTEPWYSSLLEE</sequence>
<dbReference type="OrthoDB" id="9776736at2"/>
<evidence type="ECO:0000256" key="2">
    <source>
        <dbReference type="SAM" id="Phobius"/>
    </source>
</evidence>
<gene>
    <name evidence="4" type="ORF">HS1_000863</name>
</gene>
<dbReference type="AlphaFoldDB" id="A0A7U4QJU4"/>
<protein>
    <submittedName>
        <fullName evidence="4">TraG family protein</fullName>
    </submittedName>
</protein>
<dbReference type="PANTHER" id="PTHR30121:SF6">
    <property type="entry name" value="SLR6007 PROTEIN"/>
    <property type="match status" value="1"/>
</dbReference>
<dbReference type="KEGG" id="daw:HS1_000863"/>
<evidence type="ECO:0000256" key="1">
    <source>
        <dbReference type="SAM" id="MobiDB-lite"/>
    </source>
</evidence>
<dbReference type="InterPro" id="IPR051162">
    <property type="entry name" value="T4SS_component"/>
</dbReference>
<proteinExistence type="predicted"/>
<feature type="region of interest" description="Disordered" evidence="1">
    <location>
        <begin position="753"/>
        <end position="816"/>
    </location>
</feature>
<keyword evidence="2" id="KW-0472">Membrane</keyword>
<evidence type="ECO:0000313" key="5">
    <source>
        <dbReference type="Proteomes" id="UP000070560"/>
    </source>
</evidence>
<dbReference type="CDD" id="cd01127">
    <property type="entry name" value="TrwB_TraG_TraD_VirD4"/>
    <property type="match status" value="1"/>
</dbReference>
<dbReference type="SUPFAM" id="SSF52540">
    <property type="entry name" value="P-loop containing nucleoside triphosphate hydrolases"/>
    <property type="match status" value="1"/>
</dbReference>
<dbReference type="PANTHER" id="PTHR30121">
    <property type="entry name" value="UNCHARACTERIZED PROTEIN YJGR-RELATED"/>
    <property type="match status" value="1"/>
</dbReference>
<dbReference type="Pfam" id="PF12696">
    <property type="entry name" value="TraG-D_C"/>
    <property type="match status" value="1"/>
</dbReference>
<keyword evidence="5" id="KW-1185">Reference proteome</keyword>
<dbReference type="InterPro" id="IPR032689">
    <property type="entry name" value="TraG-D_C"/>
</dbReference>
<feature type="compositionally biased region" description="Polar residues" evidence="1">
    <location>
        <begin position="799"/>
        <end position="809"/>
    </location>
</feature>
<keyword evidence="2" id="KW-1133">Transmembrane helix</keyword>
<keyword evidence="2" id="KW-0812">Transmembrane</keyword>
<dbReference type="EMBL" id="CP013015">
    <property type="protein sequence ID" value="AMM40667.1"/>
    <property type="molecule type" value="Genomic_DNA"/>
</dbReference>
<organism evidence="4 5">
    <name type="scientific">Desulfofervidus auxilii</name>
    <dbReference type="NCBI Taxonomy" id="1621989"/>
    <lineage>
        <taxon>Bacteria</taxon>
        <taxon>Pseudomonadati</taxon>
        <taxon>Thermodesulfobacteriota</taxon>
        <taxon>Candidatus Desulfofervidia</taxon>
        <taxon>Candidatus Desulfofervidales</taxon>
        <taxon>Candidatus Desulfofervidaceae</taxon>
        <taxon>Candidatus Desulfofervidus</taxon>
    </lineage>
</organism>
<evidence type="ECO:0000313" key="4">
    <source>
        <dbReference type="EMBL" id="AMM40667.1"/>
    </source>
</evidence>
<feature type="domain" description="TraD/TraG TraM recognition site" evidence="3">
    <location>
        <begin position="432"/>
        <end position="531"/>
    </location>
</feature>
<dbReference type="RefSeq" id="WP_066061444.1">
    <property type="nucleotide sequence ID" value="NZ_CP013015.1"/>
</dbReference>